<evidence type="ECO:0000313" key="6">
    <source>
        <dbReference type="Proteomes" id="UP001150904"/>
    </source>
</evidence>
<dbReference type="EMBL" id="JAPQKR010000004">
    <property type="protein sequence ID" value="KAJ5218023.1"/>
    <property type="molecule type" value="Genomic_DNA"/>
</dbReference>
<evidence type="ECO:0000313" key="5">
    <source>
        <dbReference type="EMBL" id="KAJ5218023.1"/>
    </source>
</evidence>
<evidence type="ECO:0000259" key="4">
    <source>
        <dbReference type="Pfam" id="PF10342"/>
    </source>
</evidence>
<protein>
    <recommendedName>
        <fullName evidence="4">Yeast cell wall synthesis Kre9/Knh1-like N-terminal domain-containing protein</fullName>
    </recommendedName>
</protein>
<dbReference type="AlphaFoldDB" id="A0A9W9NDU3"/>
<evidence type="ECO:0000256" key="2">
    <source>
        <dbReference type="SAM" id="Phobius"/>
    </source>
</evidence>
<keyword evidence="2" id="KW-0812">Transmembrane</keyword>
<organism evidence="5 6">
    <name type="scientific">Penicillium cinerascens</name>
    <dbReference type="NCBI Taxonomy" id="70096"/>
    <lineage>
        <taxon>Eukaryota</taxon>
        <taxon>Fungi</taxon>
        <taxon>Dikarya</taxon>
        <taxon>Ascomycota</taxon>
        <taxon>Pezizomycotina</taxon>
        <taxon>Eurotiomycetes</taxon>
        <taxon>Eurotiomycetidae</taxon>
        <taxon>Eurotiales</taxon>
        <taxon>Aspergillaceae</taxon>
        <taxon>Penicillium</taxon>
    </lineage>
</organism>
<keyword evidence="1 3" id="KW-0732">Signal</keyword>
<gene>
    <name evidence="5" type="ORF">N7498_000122</name>
</gene>
<dbReference type="GeneID" id="83174485"/>
<feature type="domain" description="Yeast cell wall synthesis Kre9/Knh1-like N-terminal" evidence="4">
    <location>
        <begin position="30"/>
        <end position="122"/>
    </location>
</feature>
<evidence type="ECO:0000256" key="1">
    <source>
        <dbReference type="ARBA" id="ARBA00022729"/>
    </source>
</evidence>
<feature type="signal peptide" evidence="3">
    <location>
        <begin position="1"/>
        <end position="19"/>
    </location>
</feature>
<reference evidence="5" key="1">
    <citation type="submission" date="2022-12" db="EMBL/GenBank/DDBJ databases">
        <authorList>
            <person name="Petersen C."/>
        </authorList>
    </citation>
    <scope>NUCLEOTIDE SEQUENCE</scope>
    <source>
        <strain evidence="5">IBT 15544</strain>
    </source>
</reference>
<dbReference type="OrthoDB" id="2260257at2759"/>
<dbReference type="PANTHER" id="PTHR40633:SF1">
    <property type="entry name" value="GPI ANCHORED SERINE-THREONINE RICH PROTEIN (AFU_ORTHOLOGUE AFUA_1G03630)"/>
    <property type="match status" value="1"/>
</dbReference>
<reference evidence="5" key="2">
    <citation type="journal article" date="2023" name="IMA Fungus">
        <title>Comparative genomic study of the Penicillium genus elucidates a diverse pangenome and 15 lateral gene transfer events.</title>
        <authorList>
            <person name="Petersen C."/>
            <person name="Sorensen T."/>
            <person name="Nielsen M.R."/>
            <person name="Sondergaard T.E."/>
            <person name="Sorensen J.L."/>
            <person name="Fitzpatrick D.A."/>
            <person name="Frisvad J.C."/>
            <person name="Nielsen K.L."/>
        </authorList>
    </citation>
    <scope>NUCLEOTIDE SEQUENCE</scope>
    <source>
        <strain evidence="5">IBT 15544</strain>
    </source>
</reference>
<comment type="caution">
    <text evidence="5">The sequence shown here is derived from an EMBL/GenBank/DDBJ whole genome shotgun (WGS) entry which is preliminary data.</text>
</comment>
<keyword evidence="6" id="KW-1185">Reference proteome</keyword>
<evidence type="ECO:0000256" key="3">
    <source>
        <dbReference type="SAM" id="SignalP"/>
    </source>
</evidence>
<dbReference type="Pfam" id="PF10342">
    <property type="entry name" value="Kre9_KNH"/>
    <property type="match status" value="1"/>
</dbReference>
<keyword evidence="2" id="KW-0472">Membrane</keyword>
<keyword evidence="2" id="KW-1133">Transmembrane helix</keyword>
<dbReference type="RefSeq" id="XP_058312596.1">
    <property type="nucleotide sequence ID" value="XM_058447185.1"/>
</dbReference>
<dbReference type="PANTHER" id="PTHR40633">
    <property type="entry name" value="MATRIX PROTEIN, PUTATIVE (AFU_ORTHOLOGUE AFUA_8G05410)-RELATED"/>
    <property type="match status" value="1"/>
</dbReference>
<accession>A0A9W9NDU3</accession>
<name>A0A9W9NDU3_9EURO</name>
<sequence length="195" mass="20551">MRFDYYAAALVSLFGIALSLESKFDPITRPAKGETIHAGTVYTIEWDTSNQGHSGPIDLMLENGEFSDNTEWLEVISTSTDGSDGKFRWNISSALPTGDKYYIKVGNINNYAIFNESPLFKIKASNESTNATATSSTVVIIGPATTLPTMSNGTATHSGSAATSTSSGDGSMATPIVAAPFALVVGVVVVGMMSF</sequence>
<dbReference type="InterPro" id="IPR052982">
    <property type="entry name" value="SRP1/TIP1-like"/>
</dbReference>
<dbReference type="InterPro" id="IPR018466">
    <property type="entry name" value="Kre9/Knh1-like_N"/>
</dbReference>
<feature type="chain" id="PRO_5040821313" description="Yeast cell wall synthesis Kre9/Knh1-like N-terminal domain-containing protein" evidence="3">
    <location>
        <begin position="20"/>
        <end position="195"/>
    </location>
</feature>
<proteinExistence type="predicted"/>
<dbReference type="Proteomes" id="UP001150904">
    <property type="component" value="Unassembled WGS sequence"/>
</dbReference>
<feature type="transmembrane region" description="Helical" evidence="2">
    <location>
        <begin position="172"/>
        <end position="193"/>
    </location>
</feature>